<name>A0A6J1L524_CUCMA</name>
<dbReference type="InterPro" id="IPR001005">
    <property type="entry name" value="SANT/Myb"/>
</dbReference>
<evidence type="ECO:0000256" key="5">
    <source>
        <dbReference type="ARBA" id="ARBA00023242"/>
    </source>
</evidence>
<dbReference type="InterPro" id="IPR058673">
    <property type="entry name" value="HHO5-like_N"/>
</dbReference>
<dbReference type="SUPFAM" id="SSF46689">
    <property type="entry name" value="Homeodomain-like"/>
    <property type="match status" value="1"/>
</dbReference>
<dbReference type="PANTHER" id="PTHR31003:SF3">
    <property type="entry name" value="HOMEODOMAIN-LIKE SUPERFAMILY PROTEIN-RELATED"/>
    <property type="match status" value="1"/>
</dbReference>
<dbReference type="PANTHER" id="PTHR31003">
    <property type="entry name" value="MYB FAMILY TRANSCRIPTION FACTOR"/>
    <property type="match status" value="1"/>
</dbReference>
<sequence length="422" mass="47644">MLKFIFHIFFFIYPPIFNPKNRNQEKRRSIMGSLSPELSLDFRSTFVPKSVTDFFKQVSMIDNVSERITKLNDFVKSLEDEMRKIDAFKRELPLCMILLKDAILAVKEEESMQCSVSRTQPVLEEFKSLKKEFDEQDFRNGKNYRDQKNWMRSVQLWNSDDSKRDSKFETKINEKGGPVVTQVSLQFCRNKNSERSQVPLKAYSVFPSAMAVRKEDKEEFPIHRLSLCTPGIKNPIEESASSGSRSSGTRAVSSSAMTAPVSLRTGTQQQQQQLSRKQRRCWSPELHRRFVSALQQLGGSQAVATPKQIRELMQVDGLTNDEVKSHLQKFRLHTRRLPASTVTPTNQSIVVLGGLLVAEDQFGESSKACSSQSGSPQGPLQLGGTGGTSTTGGDSTEDDDNDVKSESYSWKSRSKRTGKEDA</sequence>
<feature type="domain" description="HTH myb-type" evidence="7">
    <location>
        <begin position="274"/>
        <end position="335"/>
    </location>
</feature>
<organism evidence="8 9">
    <name type="scientific">Cucurbita maxima</name>
    <name type="common">Pumpkin</name>
    <name type="synonym">Winter squash</name>
    <dbReference type="NCBI Taxonomy" id="3661"/>
    <lineage>
        <taxon>Eukaryota</taxon>
        <taxon>Viridiplantae</taxon>
        <taxon>Streptophyta</taxon>
        <taxon>Embryophyta</taxon>
        <taxon>Tracheophyta</taxon>
        <taxon>Spermatophyta</taxon>
        <taxon>Magnoliopsida</taxon>
        <taxon>eudicotyledons</taxon>
        <taxon>Gunneridae</taxon>
        <taxon>Pentapetalae</taxon>
        <taxon>rosids</taxon>
        <taxon>fabids</taxon>
        <taxon>Cucurbitales</taxon>
        <taxon>Cucurbitaceae</taxon>
        <taxon>Cucurbiteae</taxon>
        <taxon>Cucurbita</taxon>
    </lineage>
</organism>
<dbReference type="GeneID" id="111499962"/>
<dbReference type="Pfam" id="PF00249">
    <property type="entry name" value="Myb_DNA-binding"/>
    <property type="match status" value="1"/>
</dbReference>
<dbReference type="InterPro" id="IPR044787">
    <property type="entry name" value="HHO5-like"/>
</dbReference>
<proteinExistence type="predicted"/>
<evidence type="ECO:0000256" key="4">
    <source>
        <dbReference type="ARBA" id="ARBA00023163"/>
    </source>
</evidence>
<evidence type="ECO:0000259" key="7">
    <source>
        <dbReference type="PROSITE" id="PS51294"/>
    </source>
</evidence>
<dbReference type="Gene3D" id="1.10.10.60">
    <property type="entry name" value="Homeodomain-like"/>
    <property type="match status" value="1"/>
</dbReference>
<dbReference type="GO" id="GO:0003677">
    <property type="term" value="F:DNA binding"/>
    <property type="evidence" value="ECO:0007669"/>
    <property type="project" value="UniProtKB-KW"/>
</dbReference>
<keyword evidence="8" id="KW-1185">Reference proteome</keyword>
<feature type="compositionally biased region" description="Low complexity" evidence="6">
    <location>
        <begin position="370"/>
        <end position="380"/>
    </location>
</feature>
<evidence type="ECO:0000256" key="3">
    <source>
        <dbReference type="ARBA" id="ARBA00023125"/>
    </source>
</evidence>
<dbReference type="GO" id="GO:0003700">
    <property type="term" value="F:DNA-binding transcription factor activity"/>
    <property type="evidence" value="ECO:0007669"/>
    <property type="project" value="InterPro"/>
</dbReference>
<dbReference type="AlphaFoldDB" id="A0A6J1L524"/>
<feature type="compositionally biased region" description="Gly residues" evidence="6">
    <location>
        <begin position="381"/>
        <end position="390"/>
    </location>
</feature>
<feature type="region of interest" description="Disordered" evidence="6">
    <location>
        <begin position="233"/>
        <end position="279"/>
    </location>
</feature>
<dbReference type="OrthoDB" id="1908613at2759"/>
<keyword evidence="5" id="KW-0539">Nucleus</keyword>
<dbReference type="RefSeq" id="XP_023007484.1">
    <property type="nucleotide sequence ID" value="XM_023151716.1"/>
</dbReference>
<dbReference type="KEGG" id="cmax:111499962"/>
<feature type="compositionally biased region" description="Low complexity" evidence="6">
    <location>
        <begin position="239"/>
        <end position="256"/>
    </location>
</feature>
<keyword evidence="2" id="KW-0805">Transcription regulation</keyword>
<comment type="subcellular location">
    <subcellularLocation>
        <location evidence="1">Nucleus</location>
    </subcellularLocation>
</comment>
<dbReference type="GO" id="GO:0005634">
    <property type="term" value="C:nucleus"/>
    <property type="evidence" value="ECO:0007669"/>
    <property type="project" value="UniProtKB-SubCell"/>
</dbReference>
<evidence type="ECO:0000256" key="6">
    <source>
        <dbReference type="SAM" id="MobiDB-lite"/>
    </source>
</evidence>
<dbReference type="PROSITE" id="PS51294">
    <property type="entry name" value="HTH_MYB"/>
    <property type="match status" value="1"/>
</dbReference>
<dbReference type="FunFam" id="1.10.10.60:FF:000002">
    <property type="entry name" value="Myb family transcription factor"/>
    <property type="match status" value="1"/>
</dbReference>
<evidence type="ECO:0000256" key="2">
    <source>
        <dbReference type="ARBA" id="ARBA00023015"/>
    </source>
</evidence>
<evidence type="ECO:0000313" key="8">
    <source>
        <dbReference type="Proteomes" id="UP000504608"/>
    </source>
</evidence>
<gene>
    <name evidence="9" type="primary">LOC111499962</name>
</gene>
<keyword evidence="4" id="KW-0804">Transcription</keyword>
<dbReference type="Pfam" id="PF26575">
    <property type="entry name" value="HHO5_N"/>
    <property type="match status" value="1"/>
</dbReference>
<dbReference type="Proteomes" id="UP000504608">
    <property type="component" value="Unplaced"/>
</dbReference>
<evidence type="ECO:0000256" key="1">
    <source>
        <dbReference type="ARBA" id="ARBA00004123"/>
    </source>
</evidence>
<feature type="region of interest" description="Disordered" evidence="6">
    <location>
        <begin position="366"/>
        <end position="422"/>
    </location>
</feature>
<accession>A0A6J1L524</accession>
<protein>
    <submittedName>
        <fullName evidence="9">Transcription factor HHO6-like isoform X1</fullName>
    </submittedName>
</protein>
<dbReference type="InterPro" id="IPR006447">
    <property type="entry name" value="Myb_dom_plants"/>
</dbReference>
<dbReference type="InterPro" id="IPR009057">
    <property type="entry name" value="Homeodomain-like_sf"/>
</dbReference>
<dbReference type="NCBIfam" id="TIGR01557">
    <property type="entry name" value="myb_SHAQKYF"/>
    <property type="match status" value="1"/>
</dbReference>
<evidence type="ECO:0000313" key="9">
    <source>
        <dbReference type="RefSeq" id="XP_023007484.1"/>
    </source>
</evidence>
<reference evidence="9" key="1">
    <citation type="submission" date="2025-08" db="UniProtKB">
        <authorList>
            <consortium name="RefSeq"/>
        </authorList>
    </citation>
    <scope>IDENTIFICATION</scope>
    <source>
        <tissue evidence="9">Young leaves</tissue>
    </source>
</reference>
<dbReference type="InterPro" id="IPR017930">
    <property type="entry name" value="Myb_dom"/>
</dbReference>
<keyword evidence="3" id="KW-0238">DNA-binding</keyword>